<evidence type="ECO:0000313" key="2">
    <source>
        <dbReference type="EMBL" id="OKL49929.1"/>
    </source>
</evidence>
<name>A0A1Q5PR29_9ACTO</name>
<dbReference type="RefSeq" id="WP_075361253.1">
    <property type="nucleotide sequence ID" value="NZ_MPDM01000003.1"/>
</dbReference>
<keyword evidence="3" id="KW-1185">Reference proteome</keyword>
<gene>
    <name evidence="2" type="ORF">BM477_03220</name>
</gene>
<accession>A0A1Q5PR29</accession>
<comment type="caution">
    <text evidence="2">The sequence shown here is derived from an EMBL/GenBank/DDBJ whole genome shotgun (WGS) entry which is preliminary data.</text>
</comment>
<protein>
    <submittedName>
        <fullName evidence="2">Uncharacterized protein</fullName>
    </submittedName>
</protein>
<dbReference type="Proteomes" id="UP000186465">
    <property type="component" value="Unassembled WGS sequence"/>
</dbReference>
<proteinExistence type="predicted"/>
<dbReference type="AlphaFoldDB" id="A0A1Q5PR29"/>
<evidence type="ECO:0000313" key="3">
    <source>
        <dbReference type="Proteomes" id="UP000186465"/>
    </source>
</evidence>
<reference evidence="3" key="1">
    <citation type="submission" date="2016-11" db="EMBL/GenBank/DDBJ databases">
        <title>Actinomyces gypaetusis sp. nov. isolated from Gypaetus barbatus in Qinghai Tibet Plateau China.</title>
        <authorList>
            <person name="Meng X."/>
        </authorList>
    </citation>
    <scope>NUCLEOTIDE SEQUENCE [LARGE SCALE GENOMIC DNA]</scope>
    <source>
        <strain evidence="3">DSM 15383</strain>
    </source>
</reference>
<feature type="region of interest" description="Disordered" evidence="1">
    <location>
        <begin position="1"/>
        <end position="20"/>
    </location>
</feature>
<dbReference type="STRING" id="156892.BM477_03220"/>
<evidence type="ECO:0000256" key="1">
    <source>
        <dbReference type="SAM" id="MobiDB-lite"/>
    </source>
</evidence>
<sequence length="331" mass="35656">MSGALLLHTPPRSRTPAESALGDASSIADICAFAWELGGGAISDILGFPPRAAIPEWAAISGGADSYEVTSEINDEGASRLGAQVGEVIASGKRLKLICHETYGVDVSTVYWHALSQSLGFTEANSQTEVWNQIRSRYGRAGSPITVILGTSRTLSVPPPPVAVSRGSEQETGASSSLRELYRIYGKQNEPSGSFLELKDSAGAKPYTYGTLPAAGGGIAAVHAMLGSPCWRLSEHLATDRRVQAALDKSDLVISLVDELNTWTLDNWLHREIVEAANLRAIPCILISRYSSLNRMEMSELGLQARYLLKSWQEPDVAKTFGRLARTWGNL</sequence>
<organism evidence="2 3">
    <name type="scientific">Boudabousia marimammalium</name>
    <dbReference type="NCBI Taxonomy" id="156892"/>
    <lineage>
        <taxon>Bacteria</taxon>
        <taxon>Bacillati</taxon>
        <taxon>Actinomycetota</taxon>
        <taxon>Actinomycetes</taxon>
        <taxon>Actinomycetales</taxon>
        <taxon>Actinomycetaceae</taxon>
        <taxon>Boudabousia</taxon>
    </lineage>
</organism>
<dbReference type="EMBL" id="MPDM01000003">
    <property type="protein sequence ID" value="OKL49929.1"/>
    <property type="molecule type" value="Genomic_DNA"/>
</dbReference>